<sequence length="430" mass="47812">MGQIFAEDQVGVADGEEFADPRLTFPSERIESCLNRFKEKNLLAPITIPSNYQGDLFETWDSQIQVYLQQVHGRLPAESSHGSRFEKKPYRFLVPHRIRGGWVLGKPKTALTARTFTIATLSKSPFGTIPNTVDNNSNCKIYFIAPVGGNLMGWIDRLPGGQGIYGPHRCIGQRFYQGWEDGDFSQAELAPTDTKCFRDCTCFQPTQLQTETNDDDIGVPTERTIFSSSTGASRVRFSPDLDNELAEEEEEMLQAAIRESRQTQANSSRVGESSGSREPTNPSSEHETPNFNHEQLGANTTERSQAPSQLQPPHPTIQIVPAPTVSARAPNAYVADTTAVQDFFSSLEEKIPIPLGRDDKLKFTLTEGTTTVEHAAALFLDYLTFFTANQFQLDHPTIDVDFHWSEVVESAPKSIAGLVRLDQHSWKVGA</sequence>
<evidence type="ECO:0000313" key="3">
    <source>
        <dbReference type="Proteomes" id="UP000027456"/>
    </source>
</evidence>
<evidence type="ECO:0000313" key="2">
    <source>
        <dbReference type="EMBL" id="KEP45897.1"/>
    </source>
</evidence>
<feature type="region of interest" description="Disordered" evidence="1">
    <location>
        <begin position="210"/>
        <end position="239"/>
    </location>
</feature>
<name>A0A074S754_9AGAM</name>
<proteinExistence type="predicted"/>
<feature type="compositionally biased region" description="Polar residues" evidence="1">
    <location>
        <begin position="279"/>
        <end position="293"/>
    </location>
</feature>
<comment type="caution">
    <text evidence="2">The sequence shown here is derived from an EMBL/GenBank/DDBJ whole genome shotgun (WGS) entry which is preliminary data.</text>
</comment>
<dbReference type="AlphaFoldDB" id="A0A074S754"/>
<feature type="region of interest" description="Disordered" evidence="1">
    <location>
        <begin position="258"/>
        <end position="293"/>
    </location>
</feature>
<feature type="non-terminal residue" evidence="2">
    <location>
        <position position="430"/>
    </location>
</feature>
<keyword evidence="3" id="KW-1185">Reference proteome</keyword>
<dbReference type="Proteomes" id="UP000027456">
    <property type="component" value="Unassembled WGS sequence"/>
</dbReference>
<dbReference type="InterPro" id="IPR003903">
    <property type="entry name" value="UIM_dom"/>
</dbReference>
<organism evidence="2 3">
    <name type="scientific">Rhizoctonia solani 123E</name>
    <dbReference type="NCBI Taxonomy" id="1423351"/>
    <lineage>
        <taxon>Eukaryota</taxon>
        <taxon>Fungi</taxon>
        <taxon>Dikarya</taxon>
        <taxon>Basidiomycota</taxon>
        <taxon>Agaricomycotina</taxon>
        <taxon>Agaricomycetes</taxon>
        <taxon>Cantharellales</taxon>
        <taxon>Ceratobasidiaceae</taxon>
        <taxon>Rhizoctonia</taxon>
    </lineage>
</organism>
<dbReference type="EMBL" id="AZST01001413">
    <property type="protein sequence ID" value="KEP45897.1"/>
    <property type="molecule type" value="Genomic_DNA"/>
</dbReference>
<dbReference type="HOGENOM" id="CLU_638684_0_0_1"/>
<dbReference type="PROSITE" id="PS50330">
    <property type="entry name" value="UIM"/>
    <property type="match status" value="1"/>
</dbReference>
<protein>
    <submittedName>
        <fullName evidence="2">Uncharacterized protein</fullName>
    </submittedName>
</protein>
<accession>A0A074S754</accession>
<feature type="compositionally biased region" description="Low complexity" evidence="1">
    <location>
        <begin position="267"/>
        <end position="278"/>
    </location>
</feature>
<dbReference type="OrthoDB" id="10632890at2759"/>
<gene>
    <name evidence="2" type="ORF">V565_232630</name>
</gene>
<evidence type="ECO:0000256" key="1">
    <source>
        <dbReference type="SAM" id="MobiDB-lite"/>
    </source>
</evidence>
<reference evidence="2 3" key="1">
    <citation type="submission" date="2013-12" db="EMBL/GenBank/DDBJ databases">
        <authorList>
            <person name="Cubeta M."/>
            <person name="Pakala S."/>
            <person name="Fedorova N."/>
            <person name="Thomas E."/>
            <person name="Dean R."/>
            <person name="Jabaji S."/>
            <person name="Neate S."/>
            <person name="Toda T."/>
            <person name="Tavantzis S."/>
            <person name="Vilgalys R."/>
            <person name="Bharathan N."/>
            <person name="Pakala S."/>
            <person name="Losada L.S."/>
            <person name="Zafar N."/>
            <person name="Nierman W."/>
        </authorList>
    </citation>
    <scope>NUCLEOTIDE SEQUENCE [LARGE SCALE GENOMIC DNA]</scope>
    <source>
        <strain evidence="2 3">123E</strain>
    </source>
</reference>